<sequence>MAPTDQPANPGGRAPEWGQPLILGIVSLLCTAAISSIITQQHGSVPGILAGITYGAIFLPSILWSAWAAAWYQRHPWLNVIQFAVIYFILFVAIFPDYSLIRSGLSALVVAVIFGGLMALVRRRQRRSTP</sequence>
<gene>
    <name evidence="2" type="ORF">Amac_099210</name>
</gene>
<evidence type="ECO:0000256" key="1">
    <source>
        <dbReference type="SAM" id="Phobius"/>
    </source>
</evidence>
<reference evidence="2 3" key="1">
    <citation type="submission" date="2019-10" db="EMBL/GenBank/DDBJ databases">
        <title>Whole genome shotgun sequence of Acrocarpospora macrocephala NBRC 16266.</title>
        <authorList>
            <person name="Ichikawa N."/>
            <person name="Kimura A."/>
            <person name="Kitahashi Y."/>
            <person name="Komaki H."/>
            <person name="Oguchi A."/>
        </authorList>
    </citation>
    <scope>NUCLEOTIDE SEQUENCE [LARGE SCALE GENOMIC DNA]</scope>
    <source>
        <strain evidence="2 3">NBRC 16266</strain>
    </source>
</reference>
<keyword evidence="3" id="KW-1185">Reference proteome</keyword>
<keyword evidence="1" id="KW-0472">Membrane</keyword>
<accession>A0A5M3XBQ7</accession>
<evidence type="ECO:0000313" key="2">
    <source>
        <dbReference type="EMBL" id="GES16323.1"/>
    </source>
</evidence>
<organism evidence="2 3">
    <name type="scientific">Acrocarpospora macrocephala</name>
    <dbReference type="NCBI Taxonomy" id="150177"/>
    <lineage>
        <taxon>Bacteria</taxon>
        <taxon>Bacillati</taxon>
        <taxon>Actinomycetota</taxon>
        <taxon>Actinomycetes</taxon>
        <taxon>Streptosporangiales</taxon>
        <taxon>Streptosporangiaceae</taxon>
        <taxon>Acrocarpospora</taxon>
    </lineage>
</organism>
<keyword evidence="1" id="KW-1133">Transmembrane helix</keyword>
<name>A0A5M3XBQ7_9ACTN</name>
<feature type="transmembrane region" description="Helical" evidence="1">
    <location>
        <begin position="101"/>
        <end position="121"/>
    </location>
</feature>
<proteinExistence type="predicted"/>
<protein>
    <submittedName>
        <fullName evidence="2">Uncharacterized protein</fullName>
    </submittedName>
</protein>
<dbReference type="OrthoDB" id="9836004at2"/>
<dbReference type="AlphaFoldDB" id="A0A5M3XBQ7"/>
<keyword evidence="1" id="KW-0812">Transmembrane</keyword>
<feature type="transmembrane region" description="Helical" evidence="1">
    <location>
        <begin position="21"/>
        <end position="39"/>
    </location>
</feature>
<dbReference type="EMBL" id="BLAE01000098">
    <property type="protein sequence ID" value="GES16323.1"/>
    <property type="molecule type" value="Genomic_DNA"/>
</dbReference>
<feature type="transmembrane region" description="Helical" evidence="1">
    <location>
        <begin position="77"/>
        <end position="95"/>
    </location>
</feature>
<feature type="transmembrane region" description="Helical" evidence="1">
    <location>
        <begin position="45"/>
        <end position="70"/>
    </location>
</feature>
<comment type="caution">
    <text evidence="2">The sequence shown here is derived from an EMBL/GenBank/DDBJ whole genome shotgun (WGS) entry which is preliminary data.</text>
</comment>
<dbReference type="Proteomes" id="UP000331127">
    <property type="component" value="Unassembled WGS sequence"/>
</dbReference>
<evidence type="ECO:0000313" key="3">
    <source>
        <dbReference type="Proteomes" id="UP000331127"/>
    </source>
</evidence>
<dbReference type="RefSeq" id="WP_155361358.1">
    <property type="nucleotide sequence ID" value="NZ_BAAAHL010000054.1"/>
</dbReference>